<evidence type="ECO:0000313" key="2">
    <source>
        <dbReference type="EMBL" id="DAB35804.1"/>
    </source>
</evidence>
<feature type="domain" description="D-alanyl-D-alanine carboxypeptidase-like core" evidence="1">
    <location>
        <begin position="137"/>
        <end position="246"/>
    </location>
</feature>
<name>A0A2D3WDJ7_9BACT</name>
<dbReference type="GO" id="GO:0006508">
    <property type="term" value="P:proteolysis"/>
    <property type="evidence" value="ECO:0007669"/>
    <property type="project" value="InterPro"/>
</dbReference>
<dbReference type="GO" id="GO:0008233">
    <property type="term" value="F:peptidase activity"/>
    <property type="evidence" value="ECO:0007669"/>
    <property type="project" value="InterPro"/>
</dbReference>
<organism evidence="2 3">
    <name type="scientific">Sulfurospirillum cavolei</name>
    <dbReference type="NCBI Taxonomy" id="366522"/>
    <lineage>
        <taxon>Bacteria</taxon>
        <taxon>Pseudomonadati</taxon>
        <taxon>Campylobacterota</taxon>
        <taxon>Epsilonproteobacteria</taxon>
        <taxon>Campylobacterales</taxon>
        <taxon>Sulfurospirillaceae</taxon>
        <taxon>Sulfurospirillum</taxon>
    </lineage>
</organism>
<gene>
    <name evidence="2" type="ORF">CFH80_08275</name>
</gene>
<dbReference type="CDD" id="cd14814">
    <property type="entry name" value="Peptidase_M15"/>
    <property type="match status" value="1"/>
</dbReference>
<protein>
    <submittedName>
        <fullName evidence="2">Peptidase M15</fullName>
    </submittedName>
</protein>
<dbReference type="InterPro" id="IPR003709">
    <property type="entry name" value="VanY-like_core_dom"/>
</dbReference>
<evidence type="ECO:0000313" key="3">
    <source>
        <dbReference type="Proteomes" id="UP000231638"/>
    </source>
</evidence>
<evidence type="ECO:0000259" key="1">
    <source>
        <dbReference type="Pfam" id="PF02557"/>
    </source>
</evidence>
<dbReference type="Proteomes" id="UP000231638">
    <property type="component" value="Unassembled WGS sequence"/>
</dbReference>
<reference evidence="2 3" key="1">
    <citation type="journal article" date="2017" name="Front. Microbiol.">
        <title>Comparative Genomic Analysis of the Class Epsilonproteobacteria and Proposed Reclassification to Epsilonbacteraeota (phyl. nov.).</title>
        <authorList>
            <person name="Waite D.W."/>
            <person name="Vanwonterghem I."/>
            <person name="Rinke C."/>
            <person name="Parks D.H."/>
            <person name="Zhang Y."/>
            <person name="Takai K."/>
            <person name="Sievert S.M."/>
            <person name="Simon J."/>
            <person name="Campbell B.J."/>
            <person name="Hanson T.E."/>
            <person name="Woyke T."/>
            <person name="Klotz M.G."/>
            <person name="Hugenholtz P."/>
        </authorList>
    </citation>
    <scope>NUCLEOTIDE SEQUENCE [LARGE SCALE GENOMIC DNA]</scope>
    <source>
        <strain evidence="2">UBA11420</strain>
    </source>
</reference>
<dbReference type="InterPro" id="IPR009045">
    <property type="entry name" value="Zn_M74/Hedgehog-like"/>
</dbReference>
<sequence>MVRRAFLGWMGASVLSGTVMADEIKHPDIWLRDDQKEVFNTVLKKLDQIEKTVGYANFNILSFDEALKIAKNFSKIGAFSPSELAYIEEVFYTDPVIYGFYGKKTVEKLTSVVDEKEVVKIQGSGHYLFKGESQAALERIVKDIGKTVILTSGVRSVVKQLNLHLEKIRDEKGNITVATRSLVPPAYSYHTVGDFDVGKKGWGAQNFTAEFARTEEFWKLQKLAYISMRYTLGNGDGVRFEPWHVKIV</sequence>
<dbReference type="Gene3D" id="3.30.1380.10">
    <property type="match status" value="1"/>
</dbReference>
<proteinExistence type="predicted"/>
<dbReference type="RefSeq" id="WP_041963161.1">
    <property type="nucleotide sequence ID" value="NZ_AP014724.1"/>
</dbReference>
<dbReference type="EMBL" id="DLUG01000215">
    <property type="protein sequence ID" value="DAB35804.1"/>
    <property type="molecule type" value="Genomic_DNA"/>
</dbReference>
<dbReference type="STRING" id="366522.GCA_001548055_00085"/>
<dbReference type="AlphaFoldDB" id="A0A2D3WDJ7"/>
<accession>A0A2D3WDJ7</accession>
<comment type="caution">
    <text evidence="2">The sequence shown here is derived from an EMBL/GenBank/DDBJ whole genome shotgun (WGS) entry which is preliminary data.</text>
</comment>
<dbReference type="Pfam" id="PF02557">
    <property type="entry name" value="VanY"/>
    <property type="match status" value="1"/>
</dbReference>